<comment type="similarity">
    <text evidence="1">Belongs to the thioesterase family.</text>
</comment>
<dbReference type="AlphaFoldDB" id="A0AAX3X0P5"/>
<dbReference type="RefSeq" id="WP_283872166.1">
    <property type="nucleotide sequence ID" value="NZ_CP126101.1"/>
</dbReference>
<name>A0AAX3X0P5_9BACI</name>
<dbReference type="SUPFAM" id="SSF53474">
    <property type="entry name" value="alpha/beta-Hydrolases"/>
    <property type="match status" value="1"/>
</dbReference>
<dbReference type="InterPro" id="IPR029058">
    <property type="entry name" value="AB_hydrolase_fold"/>
</dbReference>
<protein>
    <submittedName>
        <fullName evidence="3">Thioesterase domain-containing protein</fullName>
    </submittedName>
</protein>
<gene>
    <name evidence="3" type="ORF">QNH24_10935</name>
</gene>
<dbReference type="EMBL" id="CP126101">
    <property type="protein sequence ID" value="WHY53721.1"/>
    <property type="molecule type" value="Genomic_DNA"/>
</dbReference>
<dbReference type="InterPro" id="IPR001031">
    <property type="entry name" value="Thioesterase"/>
</dbReference>
<dbReference type="Gene3D" id="3.40.50.1820">
    <property type="entry name" value="alpha/beta hydrolase"/>
    <property type="match status" value="1"/>
</dbReference>
<proteinExistence type="inferred from homology"/>
<reference evidence="3" key="1">
    <citation type="submission" date="2023-05" db="EMBL/GenBank/DDBJ databases">
        <title>Comparative genomics of Bacillaceae isolates and their secondary metabolite potential.</title>
        <authorList>
            <person name="Song L."/>
            <person name="Nielsen L.J."/>
            <person name="Mohite O."/>
            <person name="Xu X."/>
            <person name="Weber T."/>
            <person name="Kovacs A.T."/>
        </authorList>
    </citation>
    <scope>NUCLEOTIDE SEQUENCE</scope>
    <source>
        <strain evidence="3">LY1</strain>
    </source>
</reference>
<dbReference type="InterPro" id="IPR012223">
    <property type="entry name" value="TEII"/>
</dbReference>
<sequence length="250" mass="28421">MDSKIWFPFSCDNHSDINVFCFHHAGGSASNYKEWVRKCTQVNMYSVELPGKATRRSEEPILNIEEVSVKIAQEISQISKNKKVVLFGHSMGAAIAFEVAYYLETNTHIQLQLLVAASRQAPHCQGKDKYHSSMPDQNLIEELYRLGGTPPLLLENQEFLNFVIPAIKNDYTLHESHCYKGQILTTPIIAHFGEEDPDLSTADLGRWQEVTHHDFILQKFQGGHFFLYEIEDSYLQSLEDTIIQGSGSVK</sequence>
<dbReference type="PANTHER" id="PTHR11487">
    <property type="entry name" value="THIOESTERASE"/>
    <property type="match status" value="1"/>
</dbReference>
<dbReference type="PANTHER" id="PTHR11487:SF0">
    <property type="entry name" value="S-ACYL FATTY ACID SYNTHASE THIOESTERASE, MEDIUM CHAIN"/>
    <property type="match status" value="1"/>
</dbReference>
<dbReference type="Proteomes" id="UP001178322">
    <property type="component" value="Chromosome"/>
</dbReference>
<evidence type="ECO:0000256" key="1">
    <source>
        <dbReference type="ARBA" id="ARBA00007169"/>
    </source>
</evidence>
<evidence type="ECO:0000313" key="4">
    <source>
        <dbReference type="Proteomes" id="UP001178322"/>
    </source>
</evidence>
<dbReference type="Pfam" id="PF00975">
    <property type="entry name" value="Thioesterase"/>
    <property type="match status" value="1"/>
</dbReference>
<accession>A0AAX3X0P5</accession>
<evidence type="ECO:0000313" key="3">
    <source>
        <dbReference type="EMBL" id="WHY53721.1"/>
    </source>
</evidence>
<evidence type="ECO:0000259" key="2">
    <source>
        <dbReference type="Pfam" id="PF00975"/>
    </source>
</evidence>
<feature type="domain" description="Thioesterase" evidence="2">
    <location>
        <begin position="19"/>
        <end position="231"/>
    </location>
</feature>
<organism evidence="3 4">
    <name type="scientific">Lysinibacillus pakistanensis</name>
    <dbReference type="NCBI Taxonomy" id="759811"/>
    <lineage>
        <taxon>Bacteria</taxon>
        <taxon>Bacillati</taxon>
        <taxon>Bacillota</taxon>
        <taxon>Bacilli</taxon>
        <taxon>Bacillales</taxon>
        <taxon>Bacillaceae</taxon>
        <taxon>Lysinibacillus</taxon>
    </lineage>
</organism>
<dbReference type="GO" id="GO:0008610">
    <property type="term" value="P:lipid biosynthetic process"/>
    <property type="evidence" value="ECO:0007669"/>
    <property type="project" value="TreeGrafter"/>
</dbReference>